<dbReference type="PROSITE" id="PS00018">
    <property type="entry name" value="EF_HAND_1"/>
    <property type="match status" value="1"/>
</dbReference>
<accession>B4KSQ7</accession>
<dbReference type="InterPro" id="IPR018247">
    <property type="entry name" value="EF_Hand_1_Ca_BS"/>
</dbReference>
<proteinExistence type="predicted"/>
<dbReference type="GO" id="GO:0003796">
    <property type="term" value="F:lysozyme activity"/>
    <property type="evidence" value="ECO:0007669"/>
    <property type="project" value="UniProtKB-EC"/>
</dbReference>
<dbReference type="PANTHER" id="PTHR11195:SF22">
    <property type="entry name" value="LYSOZYME"/>
    <property type="match status" value="1"/>
</dbReference>
<feature type="disulfide bond" evidence="7">
    <location>
        <begin position="119"/>
        <end position="125"/>
    </location>
</feature>
<dbReference type="AlphaFoldDB" id="B4KSQ7"/>
<dbReference type="PANTHER" id="PTHR11195">
    <property type="entry name" value="DESTABILASE-RELATED"/>
    <property type="match status" value="1"/>
</dbReference>
<evidence type="ECO:0000256" key="6">
    <source>
        <dbReference type="ARBA" id="ARBA00023295"/>
    </source>
</evidence>
<dbReference type="KEGG" id="dmo:Dmoj_GI21159"/>
<sequence>MTWQLNLLLSRAPSVAKATARIEIVQIIFQELKMFNNQIFLLFSVFSMFFMWHIDAHIEVENKPVTEDCLECLCEAMSGCNATKICVNGACGIFRITWTFWQDGGSLLGPGEGDAFTNCVNDPHCAADTIQNYMYKNGEDCNGDGKVNCKDYGSIHKLGNLKCRDELPATFGTIFFKCLARKEREAAEAQKNNST</sequence>
<dbReference type="Proteomes" id="UP000009192">
    <property type="component" value="Unassembled WGS sequence"/>
</dbReference>
<keyword evidence="6 8" id="KW-0326">Glycosidase</keyword>
<dbReference type="GO" id="GO:0042742">
    <property type="term" value="P:defense response to bacterium"/>
    <property type="evidence" value="ECO:0007669"/>
    <property type="project" value="UniProtKB-KW"/>
</dbReference>
<dbReference type="eggNOG" id="ENOG502S6AV">
    <property type="taxonomic scope" value="Eukaryota"/>
</dbReference>
<keyword evidence="9" id="KW-1185">Reference proteome</keyword>
<dbReference type="EMBL" id="CH933808">
    <property type="protein sequence ID" value="EDW10556.2"/>
    <property type="molecule type" value="Genomic_DNA"/>
</dbReference>
<evidence type="ECO:0000256" key="5">
    <source>
        <dbReference type="ARBA" id="ARBA00022801"/>
    </source>
</evidence>
<dbReference type="CDD" id="cd16890">
    <property type="entry name" value="lyz_i"/>
    <property type="match status" value="1"/>
</dbReference>
<dbReference type="EC" id="3.2.1.17" evidence="2"/>
<dbReference type="HOGENOM" id="CLU_130604_0_0_1"/>
<protein>
    <recommendedName>
        <fullName evidence="2">lysozyme</fullName>
        <ecNumber evidence="2">3.2.1.17</ecNumber>
    </recommendedName>
</protein>
<keyword evidence="3" id="KW-0929">Antimicrobial</keyword>
<feature type="disulfide bond" evidence="7">
    <location>
        <begin position="74"/>
        <end position="80"/>
    </location>
</feature>
<organism evidence="8 9">
    <name type="scientific">Drosophila mojavensis</name>
    <name type="common">Fruit fly</name>
    <dbReference type="NCBI Taxonomy" id="7230"/>
    <lineage>
        <taxon>Eukaryota</taxon>
        <taxon>Metazoa</taxon>
        <taxon>Ecdysozoa</taxon>
        <taxon>Arthropoda</taxon>
        <taxon>Hexapoda</taxon>
        <taxon>Insecta</taxon>
        <taxon>Pterygota</taxon>
        <taxon>Neoptera</taxon>
        <taxon>Endopterygota</taxon>
        <taxon>Diptera</taxon>
        <taxon>Brachycera</taxon>
        <taxon>Muscomorpha</taxon>
        <taxon>Ephydroidea</taxon>
        <taxon>Drosophilidae</taxon>
        <taxon>Drosophila</taxon>
    </lineage>
</organism>
<gene>
    <name evidence="8" type="primary">Dmoj\GI21159</name>
    <name evidence="8" type="ORF">Dmoj_GI21159</name>
</gene>
<evidence type="ECO:0000256" key="7">
    <source>
        <dbReference type="PIRSR" id="PIRSR608597-3"/>
    </source>
</evidence>
<dbReference type="Pfam" id="PF05497">
    <property type="entry name" value="Destabilase"/>
    <property type="match status" value="1"/>
</dbReference>
<keyword evidence="5 8" id="KW-0378">Hydrolase</keyword>
<dbReference type="FunFam" id="1.10.530.10:FF:000019">
    <property type="entry name" value="lysozyme"/>
    <property type="match status" value="1"/>
</dbReference>
<dbReference type="PROSITE" id="PS51909">
    <property type="entry name" value="LYSOZYME_I"/>
    <property type="match status" value="1"/>
</dbReference>
<evidence type="ECO:0000313" key="8">
    <source>
        <dbReference type="EMBL" id="EDW10556.2"/>
    </source>
</evidence>
<reference evidence="8 9" key="1">
    <citation type="journal article" date="2007" name="Nature">
        <title>Evolution of genes and genomes on the Drosophila phylogeny.</title>
        <authorList>
            <consortium name="Drosophila 12 Genomes Consortium"/>
            <person name="Clark A.G."/>
            <person name="Eisen M.B."/>
            <person name="Smith D.R."/>
            <person name="Bergman C.M."/>
            <person name="Oliver B."/>
            <person name="Markow T.A."/>
            <person name="Kaufman T.C."/>
            <person name="Kellis M."/>
            <person name="Gelbart W."/>
            <person name="Iyer V.N."/>
            <person name="Pollard D.A."/>
            <person name="Sackton T.B."/>
            <person name="Larracuente A.M."/>
            <person name="Singh N.D."/>
            <person name="Abad J.P."/>
            <person name="Abt D.N."/>
            <person name="Adryan B."/>
            <person name="Aguade M."/>
            <person name="Akashi H."/>
            <person name="Anderson W.W."/>
            <person name="Aquadro C.F."/>
            <person name="Ardell D.H."/>
            <person name="Arguello R."/>
            <person name="Artieri C.G."/>
            <person name="Barbash D.A."/>
            <person name="Barker D."/>
            <person name="Barsanti P."/>
            <person name="Batterham P."/>
            <person name="Batzoglou S."/>
            <person name="Begun D."/>
            <person name="Bhutkar A."/>
            <person name="Blanco E."/>
            <person name="Bosak S.A."/>
            <person name="Bradley R.K."/>
            <person name="Brand A.D."/>
            <person name="Brent M.R."/>
            <person name="Brooks A.N."/>
            <person name="Brown R.H."/>
            <person name="Butlin R.K."/>
            <person name="Caggese C."/>
            <person name="Calvi B.R."/>
            <person name="Bernardo de Carvalho A."/>
            <person name="Caspi A."/>
            <person name="Castrezana S."/>
            <person name="Celniker S.E."/>
            <person name="Chang J.L."/>
            <person name="Chapple C."/>
            <person name="Chatterji S."/>
            <person name="Chinwalla A."/>
            <person name="Civetta A."/>
            <person name="Clifton S.W."/>
            <person name="Comeron J.M."/>
            <person name="Costello J.C."/>
            <person name="Coyne J.A."/>
            <person name="Daub J."/>
            <person name="David R.G."/>
            <person name="Delcher A.L."/>
            <person name="Delehaunty K."/>
            <person name="Do C.B."/>
            <person name="Ebling H."/>
            <person name="Edwards K."/>
            <person name="Eickbush T."/>
            <person name="Evans J.D."/>
            <person name="Filipski A."/>
            <person name="Findeiss S."/>
            <person name="Freyhult E."/>
            <person name="Fulton L."/>
            <person name="Fulton R."/>
            <person name="Garcia A.C."/>
            <person name="Gardiner A."/>
            <person name="Garfield D.A."/>
            <person name="Garvin B.E."/>
            <person name="Gibson G."/>
            <person name="Gilbert D."/>
            <person name="Gnerre S."/>
            <person name="Godfrey J."/>
            <person name="Good R."/>
            <person name="Gotea V."/>
            <person name="Gravely B."/>
            <person name="Greenberg A.J."/>
            <person name="Griffiths-Jones S."/>
            <person name="Gross S."/>
            <person name="Guigo R."/>
            <person name="Gustafson E.A."/>
            <person name="Haerty W."/>
            <person name="Hahn M.W."/>
            <person name="Halligan D.L."/>
            <person name="Halpern A.L."/>
            <person name="Halter G.M."/>
            <person name="Han M.V."/>
            <person name="Heger A."/>
            <person name="Hillier L."/>
            <person name="Hinrichs A.S."/>
            <person name="Holmes I."/>
            <person name="Hoskins R.A."/>
            <person name="Hubisz M.J."/>
            <person name="Hultmark D."/>
            <person name="Huntley M.A."/>
            <person name="Jaffe D.B."/>
            <person name="Jagadeeshan S."/>
            <person name="Jeck W.R."/>
            <person name="Johnson J."/>
            <person name="Jones C.D."/>
            <person name="Jordan W.C."/>
            <person name="Karpen G.H."/>
            <person name="Kataoka E."/>
            <person name="Keightley P.D."/>
            <person name="Kheradpour P."/>
            <person name="Kirkness E.F."/>
            <person name="Koerich L.B."/>
            <person name="Kristiansen K."/>
            <person name="Kudrna D."/>
            <person name="Kulathinal R.J."/>
            <person name="Kumar S."/>
            <person name="Kwok R."/>
            <person name="Lander E."/>
            <person name="Langley C.H."/>
            <person name="Lapoint R."/>
            <person name="Lazzaro B.P."/>
            <person name="Lee S.J."/>
            <person name="Levesque L."/>
            <person name="Li R."/>
            <person name="Lin C.F."/>
            <person name="Lin M.F."/>
            <person name="Lindblad-Toh K."/>
            <person name="Llopart A."/>
            <person name="Long M."/>
            <person name="Low L."/>
            <person name="Lozovsky E."/>
            <person name="Lu J."/>
            <person name="Luo M."/>
            <person name="Machado C.A."/>
            <person name="Makalowski W."/>
            <person name="Marzo M."/>
            <person name="Matsuda M."/>
            <person name="Matzkin L."/>
            <person name="McAllister B."/>
            <person name="McBride C.S."/>
            <person name="McKernan B."/>
            <person name="McKernan K."/>
            <person name="Mendez-Lago M."/>
            <person name="Minx P."/>
            <person name="Mollenhauer M.U."/>
            <person name="Montooth K."/>
            <person name="Mount S.M."/>
            <person name="Mu X."/>
            <person name="Myers E."/>
            <person name="Negre B."/>
            <person name="Newfeld S."/>
            <person name="Nielsen R."/>
            <person name="Noor M.A."/>
            <person name="O'Grady P."/>
            <person name="Pachter L."/>
            <person name="Papaceit M."/>
            <person name="Parisi M.J."/>
            <person name="Parisi M."/>
            <person name="Parts L."/>
            <person name="Pedersen J.S."/>
            <person name="Pesole G."/>
            <person name="Phillippy A.M."/>
            <person name="Ponting C.P."/>
            <person name="Pop M."/>
            <person name="Porcelli D."/>
            <person name="Powell J.R."/>
            <person name="Prohaska S."/>
            <person name="Pruitt K."/>
            <person name="Puig M."/>
            <person name="Quesneville H."/>
            <person name="Ram K.R."/>
            <person name="Rand D."/>
            <person name="Rasmussen M.D."/>
            <person name="Reed L.K."/>
            <person name="Reenan R."/>
            <person name="Reily A."/>
            <person name="Remington K.A."/>
            <person name="Rieger T.T."/>
            <person name="Ritchie M.G."/>
            <person name="Robin C."/>
            <person name="Rogers Y.H."/>
            <person name="Rohde C."/>
            <person name="Rozas J."/>
            <person name="Rubenfield M.J."/>
            <person name="Ruiz A."/>
            <person name="Russo S."/>
            <person name="Salzberg S.L."/>
            <person name="Sanchez-Gracia A."/>
            <person name="Saranga D.J."/>
            <person name="Sato H."/>
            <person name="Schaeffer S.W."/>
            <person name="Schatz M.C."/>
            <person name="Schlenke T."/>
            <person name="Schwartz R."/>
            <person name="Segarra C."/>
            <person name="Singh R.S."/>
            <person name="Sirot L."/>
            <person name="Sirota M."/>
            <person name="Sisneros N.B."/>
            <person name="Smith C.D."/>
            <person name="Smith T.F."/>
            <person name="Spieth J."/>
            <person name="Stage D.E."/>
            <person name="Stark A."/>
            <person name="Stephan W."/>
            <person name="Strausberg R.L."/>
            <person name="Strempel S."/>
            <person name="Sturgill D."/>
            <person name="Sutton G."/>
            <person name="Sutton G.G."/>
            <person name="Tao W."/>
            <person name="Teichmann S."/>
            <person name="Tobari Y.N."/>
            <person name="Tomimura Y."/>
            <person name="Tsolas J.M."/>
            <person name="Valente V.L."/>
            <person name="Venter E."/>
            <person name="Venter J.C."/>
            <person name="Vicario S."/>
            <person name="Vieira F.G."/>
            <person name="Vilella A.J."/>
            <person name="Villasante A."/>
            <person name="Walenz B."/>
            <person name="Wang J."/>
            <person name="Wasserman M."/>
            <person name="Watts T."/>
            <person name="Wilson D."/>
            <person name="Wilson R.K."/>
            <person name="Wing R.A."/>
            <person name="Wolfner M.F."/>
            <person name="Wong A."/>
            <person name="Wong G.K."/>
            <person name="Wu C.I."/>
            <person name="Wu G."/>
            <person name="Yamamoto D."/>
            <person name="Yang H.P."/>
            <person name="Yang S.P."/>
            <person name="Yorke J.A."/>
            <person name="Yoshida K."/>
            <person name="Zdobnov E."/>
            <person name="Zhang P."/>
            <person name="Zhang Y."/>
            <person name="Zimin A.V."/>
            <person name="Baldwin J."/>
            <person name="Abdouelleil A."/>
            <person name="Abdulkadir J."/>
            <person name="Abebe A."/>
            <person name="Abera B."/>
            <person name="Abreu J."/>
            <person name="Acer S.C."/>
            <person name="Aftuck L."/>
            <person name="Alexander A."/>
            <person name="An P."/>
            <person name="Anderson E."/>
            <person name="Anderson S."/>
            <person name="Arachi H."/>
            <person name="Azer M."/>
            <person name="Bachantsang P."/>
            <person name="Barry A."/>
            <person name="Bayul T."/>
            <person name="Berlin A."/>
            <person name="Bessette D."/>
            <person name="Bloom T."/>
            <person name="Blye J."/>
            <person name="Boguslavskiy L."/>
            <person name="Bonnet C."/>
            <person name="Boukhgalter B."/>
            <person name="Bourzgui I."/>
            <person name="Brown A."/>
            <person name="Cahill P."/>
            <person name="Channer S."/>
            <person name="Cheshatsang Y."/>
            <person name="Chuda L."/>
            <person name="Citroen M."/>
            <person name="Collymore A."/>
            <person name="Cooke P."/>
            <person name="Costello M."/>
            <person name="D'Aco K."/>
            <person name="Daza R."/>
            <person name="De Haan G."/>
            <person name="DeGray S."/>
            <person name="DeMaso C."/>
            <person name="Dhargay N."/>
            <person name="Dooley K."/>
            <person name="Dooley E."/>
            <person name="Doricent M."/>
            <person name="Dorje P."/>
            <person name="Dorjee K."/>
            <person name="Dupes A."/>
            <person name="Elong R."/>
            <person name="Falk J."/>
            <person name="Farina A."/>
            <person name="Faro S."/>
            <person name="Ferguson D."/>
            <person name="Fisher S."/>
            <person name="Foley C.D."/>
            <person name="Franke A."/>
            <person name="Friedrich D."/>
            <person name="Gadbois L."/>
            <person name="Gearin G."/>
            <person name="Gearin C.R."/>
            <person name="Giannoukos G."/>
            <person name="Goode T."/>
            <person name="Graham J."/>
            <person name="Grandbois E."/>
            <person name="Grewal S."/>
            <person name="Gyaltsen K."/>
            <person name="Hafez N."/>
            <person name="Hagos B."/>
            <person name="Hall J."/>
            <person name="Henson C."/>
            <person name="Hollinger A."/>
            <person name="Honan T."/>
            <person name="Huard M.D."/>
            <person name="Hughes L."/>
            <person name="Hurhula B."/>
            <person name="Husby M.E."/>
            <person name="Kamat A."/>
            <person name="Kanga B."/>
            <person name="Kashin S."/>
            <person name="Khazanovich D."/>
            <person name="Kisner P."/>
            <person name="Lance K."/>
            <person name="Lara M."/>
            <person name="Lee W."/>
            <person name="Lennon N."/>
            <person name="Letendre F."/>
            <person name="LeVine R."/>
            <person name="Lipovsky A."/>
            <person name="Liu X."/>
            <person name="Liu J."/>
            <person name="Liu S."/>
            <person name="Lokyitsang T."/>
            <person name="Lokyitsang Y."/>
            <person name="Lubonja R."/>
            <person name="Lui A."/>
            <person name="MacDonald P."/>
            <person name="Magnisalis V."/>
            <person name="Maru K."/>
            <person name="Matthews C."/>
            <person name="McCusker W."/>
            <person name="McDonough S."/>
            <person name="Mehta T."/>
            <person name="Meldrim J."/>
            <person name="Meneus L."/>
            <person name="Mihai O."/>
            <person name="Mihalev A."/>
            <person name="Mihova T."/>
            <person name="Mittelman R."/>
            <person name="Mlenga V."/>
            <person name="Montmayeur A."/>
            <person name="Mulrain L."/>
            <person name="Navidi A."/>
            <person name="Naylor J."/>
            <person name="Negash T."/>
            <person name="Nguyen T."/>
            <person name="Nguyen N."/>
            <person name="Nicol R."/>
            <person name="Norbu C."/>
            <person name="Norbu N."/>
            <person name="Novod N."/>
            <person name="O'Neill B."/>
            <person name="Osman S."/>
            <person name="Markiewicz E."/>
            <person name="Oyono O.L."/>
            <person name="Patti C."/>
            <person name="Phunkhang P."/>
            <person name="Pierre F."/>
            <person name="Priest M."/>
            <person name="Raghuraman S."/>
            <person name="Rege F."/>
            <person name="Reyes R."/>
            <person name="Rise C."/>
            <person name="Rogov P."/>
            <person name="Ross K."/>
            <person name="Ryan E."/>
            <person name="Settipalli S."/>
            <person name="Shea T."/>
            <person name="Sherpa N."/>
            <person name="Shi L."/>
            <person name="Shih D."/>
            <person name="Sparrow T."/>
            <person name="Spaulding J."/>
            <person name="Stalker J."/>
            <person name="Stange-Thomann N."/>
            <person name="Stavropoulos S."/>
            <person name="Stone C."/>
            <person name="Strader C."/>
            <person name="Tesfaye S."/>
            <person name="Thomson T."/>
            <person name="Thoulutsang Y."/>
            <person name="Thoulutsang D."/>
            <person name="Topham K."/>
            <person name="Topping I."/>
            <person name="Tsamla T."/>
            <person name="Vassiliev H."/>
            <person name="Vo A."/>
            <person name="Wangchuk T."/>
            <person name="Wangdi T."/>
            <person name="Weiand M."/>
            <person name="Wilkinson J."/>
            <person name="Wilson A."/>
            <person name="Yadav S."/>
            <person name="Young G."/>
            <person name="Yu Q."/>
            <person name="Zembek L."/>
            <person name="Zhong D."/>
            <person name="Zimmer A."/>
            <person name="Zwirko Z."/>
            <person name="Jaffe D.B."/>
            <person name="Alvarez P."/>
            <person name="Brockman W."/>
            <person name="Butler J."/>
            <person name="Chin C."/>
            <person name="Gnerre S."/>
            <person name="Grabherr M."/>
            <person name="Kleber M."/>
            <person name="Mauceli E."/>
            <person name="MacCallum I."/>
        </authorList>
    </citation>
    <scope>NUCLEOTIDE SEQUENCE [LARGE SCALE GENOMIC DNA]</scope>
    <source>
        <strain evidence="9">Tucson 15081-1352.22</strain>
    </source>
</reference>
<name>B4KSQ7_DROMO</name>
<evidence type="ECO:0000256" key="3">
    <source>
        <dbReference type="ARBA" id="ARBA00022529"/>
    </source>
</evidence>
<dbReference type="Gene3D" id="1.10.530.10">
    <property type="match status" value="1"/>
</dbReference>
<evidence type="ECO:0000256" key="4">
    <source>
        <dbReference type="ARBA" id="ARBA00022638"/>
    </source>
</evidence>
<dbReference type="InterPro" id="IPR008597">
    <property type="entry name" value="Invert_lysozyme"/>
</dbReference>
<keyword evidence="7" id="KW-1015">Disulfide bond</keyword>
<dbReference type="InParanoid" id="B4KSQ7"/>
<evidence type="ECO:0000256" key="1">
    <source>
        <dbReference type="ARBA" id="ARBA00000632"/>
    </source>
</evidence>
<evidence type="ECO:0000256" key="2">
    <source>
        <dbReference type="ARBA" id="ARBA00012732"/>
    </source>
</evidence>
<evidence type="ECO:0000313" key="9">
    <source>
        <dbReference type="Proteomes" id="UP000009192"/>
    </source>
</evidence>
<comment type="catalytic activity">
    <reaction evidence="1">
        <text>Hydrolysis of (1-&gt;4)-beta-linkages between N-acetylmuramic acid and N-acetyl-D-glucosamine residues in a peptidoglycan and between N-acetyl-D-glucosamine residues in chitodextrins.</text>
        <dbReference type="EC" id="3.2.1.17"/>
    </reaction>
</comment>
<dbReference type="GO" id="GO:0031640">
    <property type="term" value="P:killing of cells of another organism"/>
    <property type="evidence" value="ECO:0007669"/>
    <property type="project" value="UniProtKB-KW"/>
</dbReference>
<feature type="disulfide bond" evidence="7">
    <location>
        <begin position="69"/>
        <end position="149"/>
    </location>
</feature>
<dbReference type="OrthoDB" id="6337871at2759"/>
<keyword evidence="4" id="KW-0081">Bacteriolytic enzyme</keyword>